<evidence type="ECO:0000259" key="6">
    <source>
        <dbReference type="Pfam" id="PF23559"/>
    </source>
</evidence>
<dbReference type="CDD" id="cd14798">
    <property type="entry name" value="RX-CC_like"/>
    <property type="match status" value="1"/>
</dbReference>
<dbReference type="FunFam" id="3.40.50.300:FF:001091">
    <property type="entry name" value="Probable disease resistance protein At1g61300"/>
    <property type="match status" value="1"/>
</dbReference>
<dbReference type="Gene3D" id="1.20.5.4130">
    <property type="match status" value="1"/>
</dbReference>
<reference evidence="8" key="1">
    <citation type="journal article" date="2022" name="Plant J.">
        <title>Strategies of tolerance reflected in two North American maple genomes.</title>
        <authorList>
            <person name="McEvoy S.L."/>
            <person name="Sezen U.U."/>
            <person name="Trouern-Trend A."/>
            <person name="McMahon S.M."/>
            <person name="Schaberg P.G."/>
            <person name="Yang J."/>
            <person name="Wegrzyn J.L."/>
            <person name="Swenson N.G."/>
        </authorList>
    </citation>
    <scope>NUCLEOTIDE SEQUENCE</scope>
    <source>
        <strain evidence="8">NS2018</strain>
    </source>
</reference>
<evidence type="ECO:0000256" key="3">
    <source>
        <dbReference type="ARBA" id="ARBA00022821"/>
    </source>
</evidence>
<dbReference type="Gene3D" id="3.80.10.10">
    <property type="entry name" value="Ribonuclease Inhibitor"/>
    <property type="match status" value="1"/>
</dbReference>
<dbReference type="Pfam" id="PF18052">
    <property type="entry name" value="Rx_N"/>
    <property type="match status" value="1"/>
</dbReference>
<proteinExistence type="predicted"/>
<dbReference type="InterPro" id="IPR058922">
    <property type="entry name" value="WHD_DRP"/>
</dbReference>
<dbReference type="InterPro" id="IPR044974">
    <property type="entry name" value="Disease_R_plants"/>
</dbReference>
<dbReference type="InterPro" id="IPR041118">
    <property type="entry name" value="Rx_N"/>
</dbReference>
<dbReference type="PANTHER" id="PTHR23155:SF1205">
    <property type="entry name" value="DISEASE RESISTANCE PROTEIN RPM1"/>
    <property type="match status" value="1"/>
</dbReference>
<name>A0AA39VK68_ACESA</name>
<evidence type="ECO:0008006" key="10">
    <source>
        <dbReference type="Google" id="ProtNLM"/>
    </source>
</evidence>
<evidence type="ECO:0000259" key="5">
    <source>
        <dbReference type="Pfam" id="PF18052"/>
    </source>
</evidence>
<feature type="domain" description="Disease resistance R13L4/SHOC-2-like LRR" evidence="7">
    <location>
        <begin position="543"/>
        <end position="871"/>
    </location>
</feature>
<dbReference type="Pfam" id="PF00931">
    <property type="entry name" value="NB-ARC"/>
    <property type="match status" value="1"/>
</dbReference>
<evidence type="ECO:0000313" key="8">
    <source>
        <dbReference type="EMBL" id="KAK0588759.1"/>
    </source>
</evidence>
<sequence>MAESAVMSVLEKLTPFFENELQLLNGSREEVVYAKGELERMQVFLRIADTLEDTDEEVKVWVKQIREVAHDIEDVVDEFTLLLAHNHGDGFYGFLHKFSCCIKNIKARYRIAYQIQEINTRIKNICQGHQRLLRKFCLPEQGNTWNDLRGDALLLDKSDLVGIDEPKKKLVGWLVEGGSGRKVVSLAGMGGLGKTTLAKQVYDHSHVKKHFVIHAWITVSRSFKMEEILKDMVQQLFKAIRKPAPKGLDGMTIDRLKTMIKYFLQERRYLIVLDDVWHINEWDAIKYALPTNDYGSRVMLTTRNADLAFSSRRESEGRVYNLEPLKQEESWTLFCKKTFYGNSCPPHLEEICRYILKKCEGLPLAIVAIGGVLATKDKRRIDEWEMVRRSFGAEIEGNDKLMNLRRVLSLSFNDLPYYLKSCFLYLSIFPEDHLMEHMRLVRLWTAEGFVEAKEGKTLEEVAEDYFNELLNRSLMQVVGTTSYGRVKTCRIHDLLREIIISKSRDQNFAAIAKEQNATWPEKVRRLSIHNTLQNVQQNRPFSQLRSLFMFGVSERPYLHTKFPNGFRLLGVLDLCGAPLTRFPIEVVNLFYLKYLSLRNTKVRTIPSFIGKLQNLEILDLKHADVTVLPAEILKLKRLRHLLVYRYGIESYAHFHSRYGFKGLEKIGALQSLQKLSLVDADQQSSGIIMHELGKLTQLTRLGIINLKTQDGEMLCSSIQNLTNLRALSIMSTEEDEIIDIHHLIRPPQFLQRIYFTGRLQTLPNWIPNIHSLVKVYLKWSRLRDDPLIFLQNLPNLVHLELLQVYEGETLCFRAGGFKKLKHLGLDKFEELRCIQIEIGAVQRVEKLSIQRCKLLEKVPLGIEHLSKLKLLEFFDMPHEFLKTLRPDEQGGDYWRVKHIPEVYSTYWRDGGWEVYPLESFSEGESSPRPNNTVISSQELQTRWKIGRTGQAGKKGVAHTFFTHHNKGLAGELVNVLNEAGQVVPAALMKFGTHVKKKESKLYGAHFREISADAPKAKKITFDNSDDE</sequence>
<dbReference type="Pfam" id="PF23559">
    <property type="entry name" value="WHD_DRP"/>
    <property type="match status" value="1"/>
</dbReference>
<evidence type="ECO:0000259" key="7">
    <source>
        <dbReference type="Pfam" id="PF23598"/>
    </source>
</evidence>
<dbReference type="PANTHER" id="PTHR23155">
    <property type="entry name" value="DISEASE RESISTANCE PROTEIN RP"/>
    <property type="match status" value="1"/>
</dbReference>
<feature type="domain" description="Disease resistance N-terminal" evidence="5">
    <location>
        <begin position="5"/>
        <end position="87"/>
    </location>
</feature>
<keyword evidence="2" id="KW-0547">Nucleotide-binding</keyword>
<dbReference type="Gene3D" id="3.40.50.300">
    <property type="entry name" value="P-loop containing nucleotide triphosphate hydrolases"/>
    <property type="match status" value="2"/>
</dbReference>
<accession>A0AA39VK68</accession>
<dbReference type="PRINTS" id="PR00364">
    <property type="entry name" value="DISEASERSIST"/>
</dbReference>
<keyword evidence="3" id="KW-0611">Plant defense</keyword>
<evidence type="ECO:0000259" key="4">
    <source>
        <dbReference type="Pfam" id="PF00931"/>
    </source>
</evidence>
<dbReference type="Gene3D" id="1.10.10.10">
    <property type="entry name" value="Winged helix-like DNA-binding domain superfamily/Winged helix DNA-binding domain"/>
    <property type="match status" value="1"/>
</dbReference>
<dbReference type="EMBL" id="JAUESC010000381">
    <property type="protein sequence ID" value="KAK0588759.1"/>
    <property type="molecule type" value="Genomic_DNA"/>
</dbReference>
<evidence type="ECO:0000256" key="2">
    <source>
        <dbReference type="ARBA" id="ARBA00022741"/>
    </source>
</evidence>
<comment type="caution">
    <text evidence="8">The sequence shown here is derived from an EMBL/GenBank/DDBJ whole genome shotgun (WGS) entry which is preliminary data.</text>
</comment>
<dbReference type="GO" id="GO:0043531">
    <property type="term" value="F:ADP binding"/>
    <property type="evidence" value="ECO:0007669"/>
    <property type="project" value="InterPro"/>
</dbReference>
<reference evidence="8" key="2">
    <citation type="submission" date="2023-06" db="EMBL/GenBank/DDBJ databases">
        <authorList>
            <person name="Swenson N.G."/>
            <person name="Wegrzyn J.L."/>
            <person name="Mcevoy S.L."/>
        </authorList>
    </citation>
    <scope>NUCLEOTIDE SEQUENCE</scope>
    <source>
        <strain evidence="8">NS2018</strain>
        <tissue evidence="8">Leaf</tissue>
    </source>
</reference>
<dbReference type="InterPro" id="IPR036388">
    <property type="entry name" value="WH-like_DNA-bd_sf"/>
</dbReference>
<dbReference type="SUPFAM" id="SSF52540">
    <property type="entry name" value="P-loop containing nucleoside triphosphate hydrolases"/>
    <property type="match status" value="1"/>
</dbReference>
<gene>
    <name evidence="8" type="ORF">LWI29_005078</name>
</gene>
<dbReference type="SUPFAM" id="SSF52058">
    <property type="entry name" value="L domain-like"/>
    <property type="match status" value="1"/>
</dbReference>
<dbReference type="InterPro" id="IPR038005">
    <property type="entry name" value="RX-like_CC"/>
</dbReference>
<dbReference type="Proteomes" id="UP001168877">
    <property type="component" value="Unassembled WGS sequence"/>
</dbReference>
<dbReference type="InterPro" id="IPR002182">
    <property type="entry name" value="NB-ARC"/>
</dbReference>
<dbReference type="FunFam" id="1.10.10.10:FF:000322">
    <property type="entry name" value="Probable disease resistance protein At1g63360"/>
    <property type="match status" value="1"/>
</dbReference>
<feature type="domain" description="NB-ARC" evidence="4">
    <location>
        <begin position="165"/>
        <end position="342"/>
    </location>
</feature>
<dbReference type="AlphaFoldDB" id="A0AA39VK68"/>
<feature type="domain" description="Disease resistance protein winged helix" evidence="6">
    <location>
        <begin position="428"/>
        <end position="499"/>
    </location>
</feature>
<dbReference type="InterPro" id="IPR055414">
    <property type="entry name" value="LRR_R13L4/SHOC2-like"/>
</dbReference>
<dbReference type="InterPro" id="IPR042197">
    <property type="entry name" value="Apaf_helical"/>
</dbReference>
<dbReference type="GO" id="GO:0098542">
    <property type="term" value="P:defense response to other organism"/>
    <property type="evidence" value="ECO:0007669"/>
    <property type="project" value="TreeGrafter"/>
</dbReference>
<evidence type="ECO:0000313" key="9">
    <source>
        <dbReference type="Proteomes" id="UP001168877"/>
    </source>
</evidence>
<organism evidence="8 9">
    <name type="scientific">Acer saccharum</name>
    <name type="common">Sugar maple</name>
    <dbReference type="NCBI Taxonomy" id="4024"/>
    <lineage>
        <taxon>Eukaryota</taxon>
        <taxon>Viridiplantae</taxon>
        <taxon>Streptophyta</taxon>
        <taxon>Embryophyta</taxon>
        <taxon>Tracheophyta</taxon>
        <taxon>Spermatophyta</taxon>
        <taxon>Magnoliopsida</taxon>
        <taxon>eudicotyledons</taxon>
        <taxon>Gunneridae</taxon>
        <taxon>Pentapetalae</taxon>
        <taxon>rosids</taxon>
        <taxon>malvids</taxon>
        <taxon>Sapindales</taxon>
        <taxon>Sapindaceae</taxon>
        <taxon>Hippocastanoideae</taxon>
        <taxon>Acereae</taxon>
        <taxon>Acer</taxon>
    </lineage>
</organism>
<keyword evidence="1" id="KW-0677">Repeat</keyword>
<keyword evidence="9" id="KW-1185">Reference proteome</keyword>
<dbReference type="InterPro" id="IPR032675">
    <property type="entry name" value="LRR_dom_sf"/>
</dbReference>
<evidence type="ECO:0000256" key="1">
    <source>
        <dbReference type="ARBA" id="ARBA00022737"/>
    </source>
</evidence>
<dbReference type="Gene3D" id="1.10.8.430">
    <property type="entry name" value="Helical domain of apoptotic protease-activating factors"/>
    <property type="match status" value="1"/>
</dbReference>
<protein>
    <recommendedName>
        <fullName evidence="10">Disease resistance protein RPM1-like</fullName>
    </recommendedName>
</protein>
<dbReference type="InterPro" id="IPR027417">
    <property type="entry name" value="P-loop_NTPase"/>
</dbReference>
<dbReference type="Pfam" id="PF23598">
    <property type="entry name" value="LRR_14"/>
    <property type="match status" value="1"/>
</dbReference>